<name>A0A1E3PU25_LIPST</name>
<accession>A0A1E3PU25</accession>
<dbReference type="EMBL" id="KV454307">
    <property type="protein sequence ID" value="ODQ68915.1"/>
    <property type="molecule type" value="Genomic_DNA"/>
</dbReference>
<keyword evidence="3" id="KW-0812">Transmembrane</keyword>
<keyword evidence="5" id="KW-1185">Reference proteome</keyword>
<evidence type="ECO:0000313" key="4">
    <source>
        <dbReference type="EMBL" id="ODQ68915.1"/>
    </source>
</evidence>
<organism evidence="4 5">
    <name type="scientific">Lipomyces starkeyi NRRL Y-11557</name>
    <dbReference type="NCBI Taxonomy" id="675824"/>
    <lineage>
        <taxon>Eukaryota</taxon>
        <taxon>Fungi</taxon>
        <taxon>Dikarya</taxon>
        <taxon>Ascomycota</taxon>
        <taxon>Saccharomycotina</taxon>
        <taxon>Lipomycetes</taxon>
        <taxon>Lipomycetales</taxon>
        <taxon>Lipomycetaceae</taxon>
        <taxon>Lipomyces</taxon>
    </lineage>
</organism>
<keyword evidence="3" id="KW-0472">Membrane</keyword>
<proteinExistence type="predicted"/>
<gene>
    <name evidence="4" type="ORF">LIPSTDRAFT_203698</name>
</gene>
<protein>
    <submittedName>
        <fullName evidence="4">Uncharacterized protein</fullName>
    </submittedName>
</protein>
<sequence>MSLEAREEDIARLEAELQRLNTSLASQHRETETLSLQNSDLVKQIEDLEHDIHQRGTNAERWRQRFLTEKKAHEETKAQVQALQRAVKSRDDSNRELAAQKVSVVQELGSVREQVRGLNAELYEMSQANGVLEVRLSALVEQNEALEQEIEFLHAQEEQLGTTREIARRYSDPEPVRSLSEELAGSSDSDGSGQTLFETFDDTEHVDLREKLDQLRDEIGWENMGWLTPDDMANMAAALKKICIEAGGEIWHEKMSAAEVLVAALAKQQLLIEKLIQGDAWTDIADSEPQTRKISTDAQIDTGKRDGETDSKISLQADNQTAQMESTAGNPDEGVMTVYKIVAHRLPFLRYIAYIVPKHILESYAQDDIAVKVTILLSFFFALVLSVALAIGTGFGYWAASSSTANSWCSANHLSFARAMARRNLPWWIGSRIPFAEGIMFRLEGWAANRYGYNRILVS</sequence>
<keyword evidence="3" id="KW-1133">Transmembrane helix</keyword>
<feature type="transmembrane region" description="Helical" evidence="3">
    <location>
        <begin position="375"/>
        <end position="398"/>
    </location>
</feature>
<evidence type="ECO:0000256" key="2">
    <source>
        <dbReference type="SAM" id="MobiDB-lite"/>
    </source>
</evidence>
<evidence type="ECO:0000256" key="3">
    <source>
        <dbReference type="SAM" id="Phobius"/>
    </source>
</evidence>
<dbReference type="AlphaFoldDB" id="A0A1E3PU25"/>
<keyword evidence="1" id="KW-0175">Coiled coil</keyword>
<reference evidence="4 5" key="1">
    <citation type="journal article" date="2016" name="Proc. Natl. Acad. Sci. U.S.A.">
        <title>Comparative genomics of biotechnologically important yeasts.</title>
        <authorList>
            <person name="Riley R."/>
            <person name="Haridas S."/>
            <person name="Wolfe K.H."/>
            <person name="Lopes M.R."/>
            <person name="Hittinger C.T."/>
            <person name="Goeker M."/>
            <person name="Salamov A.A."/>
            <person name="Wisecaver J.H."/>
            <person name="Long T.M."/>
            <person name="Calvey C.H."/>
            <person name="Aerts A.L."/>
            <person name="Barry K.W."/>
            <person name="Choi C."/>
            <person name="Clum A."/>
            <person name="Coughlan A.Y."/>
            <person name="Deshpande S."/>
            <person name="Douglass A.P."/>
            <person name="Hanson S.J."/>
            <person name="Klenk H.-P."/>
            <person name="LaButti K.M."/>
            <person name="Lapidus A."/>
            <person name="Lindquist E.A."/>
            <person name="Lipzen A.M."/>
            <person name="Meier-Kolthoff J.P."/>
            <person name="Ohm R.A."/>
            <person name="Otillar R.P."/>
            <person name="Pangilinan J.L."/>
            <person name="Peng Y."/>
            <person name="Rokas A."/>
            <person name="Rosa C.A."/>
            <person name="Scheuner C."/>
            <person name="Sibirny A.A."/>
            <person name="Slot J.C."/>
            <person name="Stielow J.B."/>
            <person name="Sun H."/>
            <person name="Kurtzman C.P."/>
            <person name="Blackwell M."/>
            <person name="Grigoriev I.V."/>
            <person name="Jeffries T.W."/>
        </authorList>
    </citation>
    <scope>NUCLEOTIDE SEQUENCE [LARGE SCALE GENOMIC DNA]</scope>
    <source>
        <strain evidence="4 5">NRRL Y-11557</strain>
    </source>
</reference>
<feature type="coiled-coil region" evidence="1">
    <location>
        <begin position="129"/>
        <end position="163"/>
    </location>
</feature>
<evidence type="ECO:0000313" key="5">
    <source>
        <dbReference type="Proteomes" id="UP000094385"/>
    </source>
</evidence>
<dbReference type="OrthoDB" id="10349028at2759"/>
<feature type="region of interest" description="Disordered" evidence="2">
    <location>
        <begin position="167"/>
        <end position="192"/>
    </location>
</feature>
<feature type="coiled-coil region" evidence="1">
    <location>
        <begin position="3"/>
        <end position="30"/>
    </location>
</feature>
<evidence type="ECO:0000256" key="1">
    <source>
        <dbReference type="SAM" id="Coils"/>
    </source>
</evidence>
<dbReference type="Proteomes" id="UP000094385">
    <property type="component" value="Unassembled WGS sequence"/>
</dbReference>